<comment type="caution">
    <text evidence="1">The sequence shown here is derived from an EMBL/GenBank/DDBJ whole genome shotgun (WGS) entry which is preliminary data.</text>
</comment>
<dbReference type="Gene3D" id="3.60.10.10">
    <property type="entry name" value="Endonuclease/exonuclease/phosphatase"/>
    <property type="match status" value="1"/>
</dbReference>
<accession>A0AAV9E9L6</accession>
<evidence type="ECO:0000313" key="2">
    <source>
        <dbReference type="Proteomes" id="UP001180020"/>
    </source>
</evidence>
<reference evidence="1" key="1">
    <citation type="journal article" date="2023" name="Nat. Commun.">
        <title>Diploid and tetraploid genomes of Acorus and the evolution of monocots.</title>
        <authorList>
            <person name="Ma L."/>
            <person name="Liu K.W."/>
            <person name="Li Z."/>
            <person name="Hsiao Y.Y."/>
            <person name="Qi Y."/>
            <person name="Fu T."/>
            <person name="Tang G.D."/>
            <person name="Zhang D."/>
            <person name="Sun W.H."/>
            <person name="Liu D.K."/>
            <person name="Li Y."/>
            <person name="Chen G.Z."/>
            <person name="Liu X.D."/>
            <person name="Liao X.Y."/>
            <person name="Jiang Y.T."/>
            <person name="Yu X."/>
            <person name="Hao Y."/>
            <person name="Huang J."/>
            <person name="Zhao X.W."/>
            <person name="Ke S."/>
            <person name="Chen Y.Y."/>
            <person name="Wu W.L."/>
            <person name="Hsu J.L."/>
            <person name="Lin Y.F."/>
            <person name="Huang M.D."/>
            <person name="Li C.Y."/>
            <person name="Huang L."/>
            <person name="Wang Z.W."/>
            <person name="Zhao X."/>
            <person name="Zhong W.Y."/>
            <person name="Peng D.H."/>
            <person name="Ahmad S."/>
            <person name="Lan S."/>
            <person name="Zhang J.S."/>
            <person name="Tsai W.C."/>
            <person name="Van de Peer Y."/>
            <person name="Liu Z.J."/>
        </authorList>
    </citation>
    <scope>NUCLEOTIDE SEQUENCE</scope>
    <source>
        <strain evidence="1">CP</strain>
    </source>
</reference>
<dbReference type="AlphaFoldDB" id="A0AAV9E9L6"/>
<evidence type="ECO:0000313" key="1">
    <source>
        <dbReference type="EMBL" id="KAK1310039.1"/>
    </source>
</evidence>
<proteinExistence type="predicted"/>
<dbReference type="EMBL" id="JAUJYO010000008">
    <property type="protein sequence ID" value="KAK1310039.1"/>
    <property type="molecule type" value="Genomic_DNA"/>
</dbReference>
<name>A0AAV9E9L6_ACOCL</name>
<protein>
    <recommendedName>
        <fullName evidence="3">Endonuclease/exonuclease/phosphatase domain-containing protein</fullName>
    </recommendedName>
</protein>
<dbReference type="InterPro" id="IPR036691">
    <property type="entry name" value="Endo/exonu/phosph_ase_sf"/>
</dbReference>
<dbReference type="SUPFAM" id="SSF56219">
    <property type="entry name" value="DNase I-like"/>
    <property type="match status" value="1"/>
</dbReference>
<gene>
    <name evidence="1" type="ORF">QJS10_CPA08g01386</name>
</gene>
<sequence length="280" mass="32510">MDGGRHLLTTGLPALLAGDFNTLLGPEDKRGGAPFRITADVYQFRQWLNANKLQSLIVKGGPYTWCNNRKGQARTLEVLDRAIATTSWFDLFPTAVSEVLPRHASDHAPLLIYTSLPTPSGPNPFRFERFWLDYSSLGDIVKYGWNMPSYASPMGMFQQKLRNLQRSLRQWHRSQIGNLQVRVHEAHQQLQQLMELESHQSVDSPISDSIRSTSNKLSALQRQSEMYWAQRARIQWLKEGDKNTRYFQHRVQRRRIRNRINMVRTSEGIIIMIRNKFTIM</sequence>
<keyword evidence="2" id="KW-1185">Reference proteome</keyword>
<dbReference type="PANTHER" id="PTHR33710:SF71">
    <property type="entry name" value="ENDONUCLEASE_EXONUCLEASE_PHOSPHATASE DOMAIN-CONTAINING PROTEIN"/>
    <property type="match status" value="1"/>
</dbReference>
<organism evidence="1 2">
    <name type="scientific">Acorus calamus</name>
    <name type="common">Sweet flag</name>
    <dbReference type="NCBI Taxonomy" id="4465"/>
    <lineage>
        <taxon>Eukaryota</taxon>
        <taxon>Viridiplantae</taxon>
        <taxon>Streptophyta</taxon>
        <taxon>Embryophyta</taxon>
        <taxon>Tracheophyta</taxon>
        <taxon>Spermatophyta</taxon>
        <taxon>Magnoliopsida</taxon>
        <taxon>Liliopsida</taxon>
        <taxon>Acoraceae</taxon>
        <taxon>Acorus</taxon>
    </lineage>
</organism>
<dbReference type="PANTHER" id="PTHR33710">
    <property type="entry name" value="BNAC02G09200D PROTEIN"/>
    <property type="match status" value="1"/>
</dbReference>
<reference evidence="1" key="2">
    <citation type="submission" date="2023-06" db="EMBL/GenBank/DDBJ databases">
        <authorList>
            <person name="Ma L."/>
            <person name="Liu K.-W."/>
            <person name="Li Z."/>
            <person name="Hsiao Y.-Y."/>
            <person name="Qi Y."/>
            <person name="Fu T."/>
            <person name="Tang G."/>
            <person name="Zhang D."/>
            <person name="Sun W.-H."/>
            <person name="Liu D.-K."/>
            <person name="Li Y."/>
            <person name="Chen G.-Z."/>
            <person name="Liu X.-D."/>
            <person name="Liao X.-Y."/>
            <person name="Jiang Y.-T."/>
            <person name="Yu X."/>
            <person name="Hao Y."/>
            <person name="Huang J."/>
            <person name="Zhao X.-W."/>
            <person name="Ke S."/>
            <person name="Chen Y.-Y."/>
            <person name="Wu W.-L."/>
            <person name="Hsu J.-L."/>
            <person name="Lin Y.-F."/>
            <person name="Huang M.-D."/>
            <person name="Li C.-Y."/>
            <person name="Huang L."/>
            <person name="Wang Z.-W."/>
            <person name="Zhao X."/>
            <person name="Zhong W.-Y."/>
            <person name="Peng D.-H."/>
            <person name="Ahmad S."/>
            <person name="Lan S."/>
            <person name="Zhang J.-S."/>
            <person name="Tsai W.-C."/>
            <person name="Van De Peer Y."/>
            <person name="Liu Z.-J."/>
        </authorList>
    </citation>
    <scope>NUCLEOTIDE SEQUENCE</scope>
    <source>
        <strain evidence="1">CP</strain>
        <tissue evidence="1">Leaves</tissue>
    </source>
</reference>
<dbReference type="Proteomes" id="UP001180020">
    <property type="component" value="Unassembled WGS sequence"/>
</dbReference>
<evidence type="ECO:0008006" key="3">
    <source>
        <dbReference type="Google" id="ProtNLM"/>
    </source>
</evidence>